<evidence type="ECO:0000313" key="3">
    <source>
        <dbReference type="Proteomes" id="UP000000557"/>
    </source>
</evidence>
<organism evidence="2 3">
    <name type="scientific">Gloeobacter violaceus (strain ATCC 29082 / PCC 7421)</name>
    <dbReference type="NCBI Taxonomy" id="251221"/>
    <lineage>
        <taxon>Bacteria</taxon>
        <taxon>Bacillati</taxon>
        <taxon>Cyanobacteriota</taxon>
        <taxon>Cyanophyceae</taxon>
        <taxon>Gloeobacterales</taxon>
        <taxon>Gloeobacteraceae</taxon>
        <taxon>Gloeobacter</taxon>
    </lineage>
</organism>
<feature type="domain" description="Beta-lactamase-related" evidence="1">
    <location>
        <begin position="63"/>
        <end position="330"/>
    </location>
</feature>
<dbReference type="STRING" id="251221.gene:10761020"/>
<reference evidence="2 3" key="2">
    <citation type="journal article" date="2003" name="DNA Res.">
        <title>Complete genome structure of Gloeobacter violaceus PCC 7421, a cyanobacterium that lacks thylakoids (supplement).</title>
        <authorList>
            <person name="Nakamura Y."/>
            <person name="Kaneko T."/>
            <person name="Sato S."/>
            <person name="Mimuro M."/>
            <person name="Miyashita H."/>
            <person name="Tsuchiya T."/>
            <person name="Sasamoto S."/>
            <person name="Watanabe A."/>
            <person name="Kawashima K."/>
            <person name="Kishida Y."/>
            <person name="Kiyokawa C."/>
            <person name="Kohara M."/>
            <person name="Matsumoto M."/>
            <person name="Matsuno A."/>
            <person name="Nakazaki N."/>
            <person name="Shimpo S."/>
            <person name="Takeuchi C."/>
            <person name="Yamada M."/>
            <person name="Tabata S."/>
        </authorList>
    </citation>
    <scope>NUCLEOTIDE SEQUENCE [LARGE SCALE GENOMIC DNA]</scope>
    <source>
        <strain evidence="3">ATCC 29082 / PCC 7421</strain>
    </source>
</reference>
<dbReference type="InterPro" id="IPR012338">
    <property type="entry name" value="Beta-lactam/transpept-like"/>
</dbReference>
<dbReference type="Proteomes" id="UP000000557">
    <property type="component" value="Chromosome"/>
</dbReference>
<dbReference type="HOGENOM" id="CLU_053332_0_0_3"/>
<proteinExistence type="predicted"/>
<dbReference type="eggNOG" id="COG1680">
    <property type="taxonomic scope" value="Bacteria"/>
</dbReference>
<dbReference type="InParanoid" id="Q7NFL6"/>
<dbReference type="OrthoDB" id="9773047at2"/>
<sequence length="356" mass="38463">MRRLNPQASGAVLWDMQIAKCWTALLLLAATCLIPAFFWPAPPAALAQAVQTDYRRAADYAAAYGGVGLLVIRGERIVYEQFAPGRSADTPHLLASGTKSFAGVMAAAAVQDGLLTFDERVSETITEWKSDPLKAQITVRHLLSLASGLGKAGRGGNPVSFAQAVQAPAVSPPGRAFDYNPVNFQLFGELMRRKLAPRREEPLAYLSRRVLEPIGMRIARWRTTTDGDPDLPGGAIATARDWAKFGLLLKNGGTWQGRQIVSREALAQCFVRSATNPAYGLTFWLNAPSRSARPERNNPVGGAGPPDLIMAAGAGGQRLYVIPSLDLVVVRQGDLRSARGRGSGRFRDDEFIRALL</sequence>
<gene>
    <name evidence="2" type="ordered locus">glr3508</name>
</gene>
<dbReference type="InterPro" id="IPR050789">
    <property type="entry name" value="Diverse_Enzym_Activities"/>
</dbReference>
<dbReference type="AlphaFoldDB" id="Q7NFL6"/>
<dbReference type="PATRIC" id="fig|251221.4.peg.3542"/>
<dbReference type="EnsemblBacteria" id="BAC91449">
    <property type="protein sequence ID" value="BAC91449"/>
    <property type="gene ID" value="BAC91449"/>
</dbReference>
<dbReference type="SUPFAM" id="SSF56601">
    <property type="entry name" value="beta-lactamase/transpeptidase-like"/>
    <property type="match status" value="1"/>
</dbReference>
<dbReference type="EMBL" id="BA000045">
    <property type="protein sequence ID" value="BAC91449.1"/>
    <property type="molecule type" value="Genomic_DNA"/>
</dbReference>
<reference evidence="2 3" key="1">
    <citation type="journal article" date="2003" name="DNA Res.">
        <title>Complete genome structure of Gloeobacter violaceus PCC 7421, a cyanobacterium that lacks thylakoids.</title>
        <authorList>
            <person name="Nakamura Y."/>
            <person name="Kaneko T."/>
            <person name="Sato S."/>
            <person name="Mimuro M."/>
            <person name="Miyashita H."/>
            <person name="Tsuchiya T."/>
            <person name="Sasamoto S."/>
            <person name="Watanabe A."/>
            <person name="Kawashima K."/>
            <person name="Kishida Y."/>
            <person name="Kiyokawa C."/>
            <person name="Kohara M."/>
            <person name="Matsumoto M."/>
            <person name="Matsuno A."/>
            <person name="Nakazaki N."/>
            <person name="Shimpo S."/>
            <person name="Takeuchi C."/>
            <person name="Yamada M."/>
            <person name="Tabata S."/>
        </authorList>
    </citation>
    <scope>NUCLEOTIDE SEQUENCE [LARGE SCALE GENOMIC DNA]</scope>
    <source>
        <strain evidence="3">ATCC 29082 / PCC 7421</strain>
    </source>
</reference>
<protein>
    <submittedName>
        <fullName evidence="2">Glr3508 protein</fullName>
    </submittedName>
</protein>
<dbReference type="GO" id="GO:0016787">
    <property type="term" value="F:hydrolase activity"/>
    <property type="evidence" value="ECO:0000318"/>
    <property type="project" value="GO_Central"/>
</dbReference>
<evidence type="ECO:0000313" key="2">
    <source>
        <dbReference type="EMBL" id="BAC91449.1"/>
    </source>
</evidence>
<evidence type="ECO:0000259" key="1">
    <source>
        <dbReference type="Pfam" id="PF00144"/>
    </source>
</evidence>
<name>Q7NFL6_GLOVI</name>
<dbReference type="InterPro" id="IPR001466">
    <property type="entry name" value="Beta-lactam-related"/>
</dbReference>
<dbReference type="PANTHER" id="PTHR43283">
    <property type="entry name" value="BETA-LACTAMASE-RELATED"/>
    <property type="match status" value="1"/>
</dbReference>
<dbReference type="PhylomeDB" id="Q7NFL6"/>
<keyword evidence="3" id="KW-1185">Reference proteome</keyword>
<dbReference type="KEGG" id="gvi:glr3508"/>
<dbReference type="PANTHER" id="PTHR43283:SF7">
    <property type="entry name" value="BETA-LACTAMASE-RELATED DOMAIN-CONTAINING PROTEIN"/>
    <property type="match status" value="1"/>
</dbReference>
<accession>Q7NFL6</accession>
<dbReference type="Gene3D" id="3.40.710.10">
    <property type="entry name" value="DD-peptidase/beta-lactamase superfamily"/>
    <property type="match status" value="1"/>
</dbReference>
<dbReference type="Pfam" id="PF00144">
    <property type="entry name" value="Beta-lactamase"/>
    <property type="match status" value="1"/>
</dbReference>